<dbReference type="PANTHER" id="PTHR11188">
    <property type="entry name" value="ARRESTIN DOMAIN CONTAINING PROTEIN"/>
    <property type="match status" value="1"/>
</dbReference>
<accession>A0A3P6T7U6</accession>
<protein>
    <recommendedName>
        <fullName evidence="6">Arrestin C-terminal-like domain-containing protein</fullName>
    </recommendedName>
</protein>
<dbReference type="InterPro" id="IPR050357">
    <property type="entry name" value="Arrestin_domain-protein"/>
</dbReference>
<dbReference type="STRING" id="42156.A0A3P6T7U6"/>
<feature type="domain" description="Arrestin-like N-terminal" evidence="2">
    <location>
        <begin position="7"/>
        <end position="158"/>
    </location>
</feature>
<proteinExistence type="inferred from homology"/>
<evidence type="ECO:0000259" key="3">
    <source>
        <dbReference type="Pfam" id="PF02752"/>
    </source>
</evidence>
<dbReference type="OrthoDB" id="2333384at2759"/>
<evidence type="ECO:0000313" key="5">
    <source>
        <dbReference type="Proteomes" id="UP000277928"/>
    </source>
</evidence>
<reference evidence="4 5" key="1">
    <citation type="submission" date="2018-08" db="EMBL/GenBank/DDBJ databases">
        <authorList>
            <person name="Laetsch R D."/>
            <person name="Stevens L."/>
            <person name="Kumar S."/>
            <person name="Blaxter L. M."/>
        </authorList>
    </citation>
    <scope>NUCLEOTIDE SEQUENCE [LARGE SCALE GENOMIC DNA]</scope>
</reference>
<name>A0A3P6T7U6_LITSI</name>
<dbReference type="EMBL" id="UYRX01000371">
    <property type="protein sequence ID" value="VDK81087.1"/>
    <property type="molecule type" value="Genomic_DNA"/>
</dbReference>
<dbReference type="InterPro" id="IPR014756">
    <property type="entry name" value="Ig_E-set"/>
</dbReference>
<evidence type="ECO:0000256" key="1">
    <source>
        <dbReference type="ARBA" id="ARBA00005298"/>
    </source>
</evidence>
<feature type="non-terminal residue" evidence="4">
    <location>
        <position position="230"/>
    </location>
</feature>
<dbReference type="SUPFAM" id="SSF81296">
    <property type="entry name" value="E set domains"/>
    <property type="match status" value="2"/>
</dbReference>
<dbReference type="OMA" id="IPGENIC"/>
<dbReference type="InterPro" id="IPR014752">
    <property type="entry name" value="Arrestin-like_C"/>
</dbReference>
<dbReference type="Proteomes" id="UP000277928">
    <property type="component" value="Unassembled WGS sequence"/>
</dbReference>
<dbReference type="GO" id="GO:0015031">
    <property type="term" value="P:protein transport"/>
    <property type="evidence" value="ECO:0007669"/>
    <property type="project" value="TreeGrafter"/>
</dbReference>
<dbReference type="Pfam" id="PF02752">
    <property type="entry name" value="Arrestin_C"/>
    <property type="match status" value="1"/>
</dbReference>
<keyword evidence="5" id="KW-1185">Reference proteome</keyword>
<dbReference type="InterPro" id="IPR011021">
    <property type="entry name" value="Arrestin-like_N"/>
</dbReference>
<dbReference type="PANTHER" id="PTHR11188:SF176">
    <property type="entry name" value="ARRESTIN DOMAIN-CONTAINING PROTEIN 1"/>
    <property type="match status" value="1"/>
</dbReference>
<dbReference type="Pfam" id="PF00339">
    <property type="entry name" value="Arrestin_N"/>
    <property type="match status" value="1"/>
</dbReference>
<sequence length="230" mass="26378">MVKLAKFDIEFDNAESVYFAGQEVSGKVVIETEEPKKVNEILLELKGRAKTYWTKHSGKSRVHCSQAEPYFCEQFNTCYTHQYTQTTSDNKKAPFERILPHGRHEIPFSFTLPKTLPTSFEGDFGFIRYTCKATCERPWDIDIVSKRAFTVIGIEDINQEPEAMEPVCETECISSVKFCCHKQGSVTVKMSVDRTGFTPGEKIRVDVVINNDSTKIIRCLALRMKQYVDY</sequence>
<dbReference type="InterPro" id="IPR011022">
    <property type="entry name" value="Arrestin_C-like"/>
</dbReference>
<organism evidence="4 5">
    <name type="scientific">Litomosoides sigmodontis</name>
    <name type="common">Filarial nematode worm</name>
    <dbReference type="NCBI Taxonomy" id="42156"/>
    <lineage>
        <taxon>Eukaryota</taxon>
        <taxon>Metazoa</taxon>
        <taxon>Ecdysozoa</taxon>
        <taxon>Nematoda</taxon>
        <taxon>Chromadorea</taxon>
        <taxon>Rhabditida</taxon>
        <taxon>Spirurina</taxon>
        <taxon>Spiruromorpha</taxon>
        <taxon>Filarioidea</taxon>
        <taxon>Onchocercidae</taxon>
        <taxon>Litomosoides</taxon>
    </lineage>
</organism>
<dbReference type="GO" id="GO:0005737">
    <property type="term" value="C:cytoplasm"/>
    <property type="evidence" value="ECO:0007669"/>
    <property type="project" value="TreeGrafter"/>
</dbReference>
<evidence type="ECO:0008006" key="6">
    <source>
        <dbReference type="Google" id="ProtNLM"/>
    </source>
</evidence>
<dbReference type="Gene3D" id="2.60.40.640">
    <property type="match status" value="2"/>
</dbReference>
<dbReference type="AlphaFoldDB" id="A0A3P6T7U6"/>
<gene>
    <name evidence="4" type="ORF">NLS_LOCUS5169</name>
</gene>
<comment type="similarity">
    <text evidence="1">Belongs to the arrestin family.</text>
</comment>
<feature type="domain" description="Arrestin C-terminal-like" evidence="3">
    <location>
        <begin position="182"/>
        <end position="230"/>
    </location>
</feature>
<evidence type="ECO:0000313" key="4">
    <source>
        <dbReference type="EMBL" id="VDK81087.1"/>
    </source>
</evidence>
<evidence type="ECO:0000259" key="2">
    <source>
        <dbReference type="Pfam" id="PF00339"/>
    </source>
</evidence>